<proteinExistence type="predicted"/>
<dbReference type="OrthoDB" id="5879318at2759"/>
<dbReference type="PANTHER" id="PTHR21503:SF8">
    <property type="entry name" value="F-BOX ASSOCIATED DOMAIN-CONTAINING PROTEIN-RELATED"/>
    <property type="match status" value="1"/>
</dbReference>
<dbReference type="Proteomes" id="UP000008281">
    <property type="component" value="Unassembled WGS sequence"/>
</dbReference>
<dbReference type="eggNOG" id="ENOG502TJVJ">
    <property type="taxonomic scope" value="Eukaryota"/>
</dbReference>
<dbReference type="EMBL" id="DS268418">
    <property type="protein sequence ID" value="EFO84949.1"/>
    <property type="molecule type" value="Genomic_DNA"/>
</dbReference>
<sequence>MMDPAERFNLSLISKRIEVDVHCARTRLYSPIIVFVDSYSKIFLKEIKGFELTCTITGFRIKTGKHFSKIGSIIENTSEAINRLRNTSKCGKIDIRIRTKSIEKSFIEEILSNTVLENYSNISMIGVAFDMEAMTFFMNTAKFDSRFSFRNSEMPLDLRHENALKFKRSIYDDARWVRVDDLLRIVNVDRMILYRTNLTSDDVRTLLTHWINSDVDMFQSMRIVAKEDIELDELFDSLVVLKHLHDSFSTIFTLAKSPSRVFPVLAITHRLPLAIMSAWKPDETFNDDPSKDEYKPTYQILQLLERKTTLERTLEQRNNVDQIQMTEELAEIMQELWRFGVFFEGGRATRG</sequence>
<dbReference type="InParanoid" id="E3LY61"/>
<evidence type="ECO:0000313" key="2">
    <source>
        <dbReference type="Proteomes" id="UP000008281"/>
    </source>
</evidence>
<dbReference type="HOGENOM" id="CLU_044397_1_0_1"/>
<keyword evidence="2" id="KW-1185">Reference proteome</keyword>
<dbReference type="PANTHER" id="PTHR21503">
    <property type="entry name" value="F-BOX-CONTAINING HYPOTHETICAL PROTEIN C.ELEGANS"/>
    <property type="match status" value="1"/>
</dbReference>
<evidence type="ECO:0000313" key="1">
    <source>
        <dbReference type="EMBL" id="EFO84949.1"/>
    </source>
</evidence>
<evidence type="ECO:0008006" key="3">
    <source>
        <dbReference type="Google" id="ProtNLM"/>
    </source>
</evidence>
<accession>E3LY61</accession>
<dbReference type="OMA" id="LLTHWIN"/>
<reference evidence="1" key="1">
    <citation type="submission" date="2007-07" db="EMBL/GenBank/DDBJ databases">
        <title>PCAP assembly of the Caenorhabditis remanei genome.</title>
        <authorList>
            <consortium name="The Caenorhabditis remanei Sequencing Consortium"/>
            <person name="Wilson R.K."/>
        </authorList>
    </citation>
    <scope>NUCLEOTIDE SEQUENCE [LARGE SCALE GENOMIC DNA]</scope>
    <source>
        <strain evidence="1">PB4641</strain>
    </source>
</reference>
<protein>
    <recommendedName>
        <fullName evidence="3">F-box associated domain-containing protein</fullName>
    </recommendedName>
</protein>
<organism evidence="2">
    <name type="scientific">Caenorhabditis remanei</name>
    <name type="common">Caenorhabditis vulgaris</name>
    <dbReference type="NCBI Taxonomy" id="31234"/>
    <lineage>
        <taxon>Eukaryota</taxon>
        <taxon>Metazoa</taxon>
        <taxon>Ecdysozoa</taxon>
        <taxon>Nematoda</taxon>
        <taxon>Chromadorea</taxon>
        <taxon>Rhabditida</taxon>
        <taxon>Rhabditina</taxon>
        <taxon>Rhabditomorpha</taxon>
        <taxon>Rhabditoidea</taxon>
        <taxon>Rhabditidae</taxon>
        <taxon>Peloderinae</taxon>
        <taxon>Caenorhabditis</taxon>
    </lineage>
</organism>
<dbReference type="AlphaFoldDB" id="E3LY61"/>
<gene>
    <name evidence="1" type="ORF">CRE_03981</name>
</gene>
<name>E3LY61_CAERE</name>